<evidence type="ECO:0000256" key="1">
    <source>
        <dbReference type="ARBA" id="ARBA00004651"/>
    </source>
</evidence>
<feature type="transmembrane region" description="Helical" evidence="8">
    <location>
        <begin position="224"/>
        <end position="242"/>
    </location>
</feature>
<comment type="caution">
    <text evidence="9">The sequence shown here is derived from an EMBL/GenBank/DDBJ whole genome shotgun (WGS) entry which is preliminary data.</text>
</comment>
<keyword evidence="7 8" id="KW-0472">Membrane</keyword>
<evidence type="ECO:0000256" key="3">
    <source>
        <dbReference type="ARBA" id="ARBA00022676"/>
    </source>
</evidence>
<feature type="transmembrane region" description="Helical" evidence="8">
    <location>
        <begin position="72"/>
        <end position="91"/>
    </location>
</feature>
<evidence type="ECO:0000256" key="4">
    <source>
        <dbReference type="ARBA" id="ARBA00022679"/>
    </source>
</evidence>
<sequence>MNLFYKRFSNFSTYVIYAIFALMGILLLVDFLFDFSNEHYIFYIIGFLSMIFLGIFVFGRLTNYLEKKNEKWVIIGLLVACFLVKFLWIWFNRIPPMVDYARFYKTAVDLSESFVIDSRYVALFPHIFGYSSFLSVFMKVFGTSYMVAPVVNVVLSTIAMGCIYYICKKLAGVKTAIIGSLLWIVLPSQTIFNMYVLSEPLYTTVLLMSIALMIVIKDRLKNKNIITIVLYSLLLSILLVVVNMSRPIAAIPIIALAIWLYIIDTGHLKNKKLLLNKSVYFGVVIVSYFILSSLANQYVSLRLGEEIATTPGYNIYVGFNMESYGKWNQADSDLLFYYNDLEGWTANDVQKQMLEEAKERIFSGEINFPELFYKKFLSFLSGDGAAVGYASSVLDHPLRLIMISNTFYYFLIAFSLCGIVAAWRRKEKSILIIVTLFAIGLTMAQMLVEVASRYHYSITISFVILAAVGINSVLEKRQGLKGKSEMNGENPV</sequence>
<keyword evidence="6 8" id="KW-1133">Transmembrane helix</keyword>
<protein>
    <recommendedName>
        <fullName evidence="11">Glycosyltransferase RgtA/B/C/D-like domain-containing protein</fullName>
    </recommendedName>
</protein>
<evidence type="ECO:0000256" key="7">
    <source>
        <dbReference type="ARBA" id="ARBA00023136"/>
    </source>
</evidence>
<keyword evidence="4" id="KW-0808">Transferase</keyword>
<feature type="transmembrane region" description="Helical" evidence="8">
    <location>
        <begin position="14"/>
        <end position="33"/>
    </location>
</feature>
<evidence type="ECO:0000313" key="10">
    <source>
        <dbReference type="Proteomes" id="UP000743899"/>
    </source>
</evidence>
<reference evidence="9 10" key="1">
    <citation type="submission" date="2020-01" db="EMBL/GenBank/DDBJ databases">
        <title>A novel Bacillus sp. from Pasinler.</title>
        <authorList>
            <person name="Adiguzel A."/>
            <person name="Ay H."/>
            <person name="Baltaci M.O."/>
        </authorList>
    </citation>
    <scope>NUCLEOTIDE SEQUENCE [LARGE SCALE GENOMIC DNA]</scope>
    <source>
        <strain evidence="9 10">P1</strain>
    </source>
</reference>
<dbReference type="EMBL" id="JAACYS010000030">
    <property type="protein sequence ID" value="NCU17687.1"/>
    <property type="molecule type" value="Genomic_DNA"/>
</dbReference>
<evidence type="ECO:0000256" key="8">
    <source>
        <dbReference type="SAM" id="Phobius"/>
    </source>
</evidence>
<dbReference type="Proteomes" id="UP000743899">
    <property type="component" value="Unassembled WGS sequence"/>
</dbReference>
<comment type="subcellular location">
    <subcellularLocation>
        <location evidence="1">Cell membrane</location>
        <topology evidence="1">Multi-pass membrane protein</topology>
    </subcellularLocation>
</comment>
<gene>
    <name evidence="9" type="ORF">GW534_07945</name>
</gene>
<evidence type="ECO:0000256" key="5">
    <source>
        <dbReference type="ARBA" id="ARBA00022692"/>
    </source>
</evidence>
<accession>A0ABX0A4E9</accession>
<evidence type="ECO:0000256" key="6">
    <source>
        <dbReference type="ARBA" id="ARBA00022989"/>
    </source>
</evidence>
<evidence type="ECO:0000313" key="9">
    <source>
        <dbReference type="EMBL" id="NCU17687.1"/>
    </source>
</evidence>
<dbReference type="PANTHER" id="PTHR33908">
    <property type="entry name" value="MANNOSYLTRANSFERASE YKCB-RELATED"/>
    <property type="match status" value="1"/>
</dbReference>
<feature type="transmembrane region" description="Helical" evidence="8">
    <location>
        <begin position="406"/>
        <end position="423"/>
    </location>
</feature>
<feature type="transmembrane region" description="Helical" evidence="8">
    <location>
        <begin position="40"/>
        <end position="60"/>
    </location>
</feature>
<feature type="transmembrane region" description="Helical" evidence="8">
    <location>
        <begin position="430"/>
        <end position="448"/>
    </location>
</feature>
<dbReference type="PANTHER" id="PTHR33908:SF11">
    <property type="entry name" value="MEMBRANE PROTEIN"/>
    <property type="match status" value="1"/>
</dbReference>
<keyword evidence="3" id="KW-0328">Glycosyltransferase</keyword>
<proteinExistence type="predicted"/>
<feature type="transmembrane region" description="Helical" evidence="8">
    <location>
        <begin position="454"/>
        <end position="474"/>
    </location>
</feature>
<keyword evidence="5 8" id="KW-0812">Transmembrane</keyword>
<evidence type="ECO:0008006" key="11">
    <source>
        <dbReference type="Google" id="ProtNLM"/>
    </source>
</evidence>
<dbReference type="InterPro" id="IPR050297">
    <property type="entry name" value="LipidA_mod_glycosyltrf_83"/>
</dbReference>
<keyword evidence="2" id="KW-1003">Cell membrane</keyword>
<keyword evidence="10" id="KW-1185">Reference proteome</keyword>
<dbReference type="RefSeq" id="WP_161920518.1">
    <property type="nucleotide sequence ID" value="NZ_JAACYS010000030.1"/>
</dbReference>
<organism evidence="9 10">
    <name type="scientific">Pallidibacillus pasinlerensis</name>
    <dbReference type="NCBI Taxonomy" id="2703818"/>
    <lineage>
        <taxon>Bacteria</taxon>
        <taxon>Bacillati</taxon>
        <taxon>Bacillota</taxon>
        <taxon>Bacilli</taxon>
        <taxon>Bacillales</taxon>
        <taxon>Bacillaceae</taxon>
        <taxon>Pallidibacillus</taxon>
    </lineage>
</organism>
<feature type="transmembrane region" description="Helical" evidence="8">
    <location>
        <begin position="201"/>
        <end position="217"/>
    </location>
</feature>
<feature type="transmembrane region" description="Helical" evidence="8">
    <location>
        <begin position="248"/>
        <end position="266"/>
    </location>
</feature>
<name>A0ABX0A4E9_9BACI</name>
<evidence type="ECO:0000256" key="2">
    <source>
        <dbReference type="ARBA" id="ARBA00022475"/>
    </source>
</evidence>
<feature type="transmembrane region" description="Helical" evidence="8">
    <location>
        <begin position="278"/>
        <end position="295"/>
    </location>
</feature>